<evidence type="ECO:0000313" key="2">
    <source>
        <dbReference type="EMBL" id="KAH3812979.1"/>
    </source>
</evidence>
<evidence type="ECO:0000256" key="1">
    <source>
        <dbReference type="SAM" id="MobiDB-lite"/>
    </source>
</evidence>
<dbReference type="Proteomes" id="UP000828390">
    <property type="component" value="Unassembled WGS sequence"/>
</dbReference>
<comment type="caution">
    <text evidence="2">The sequence shown here is derived from an EMBL/GenBank/DDBJ whole genome shotgun (WGS) entry which is preliminary data.</text>
</comment>
<evidence type="ECO:0000313" key="3">
    <source>
        <dbReference type="Proteomes" id="UP000828390"/>
    </source>
</evidence>
<keyword evidence="3" id="KW-1185">Reference proteome</keyword>
<gene>
    <name evidence="2" type="ORF">DPMN_141424</name>
</gene>
<feature type="non-terminal residue" evidence="2">
    <location>
        <position position="1"/>
    </location>
</feature>
<dbReference type="EMBL" id="JAIWYP010000006">
    <property type="protein sequence ID" value="KAH3812979.1"/>
    <property type="molecule type" value="Genomic_DNA"/>
</dbReference>
<feature type="region of interest" description="Disordered" evidence="1">
    <location>
        <begin position="1"/>
        <end position="29"/>
    </location>
</feature>
<proteinExistence type="predicted"/>
<accession>A0A9D4G9G0</accession>
<dbReference type="AlphaFoldDB" id="A0A9D4G9G0"/>
<protein>
    <submittedName>
        <fullName evidence="2">Uncharacterized protein</fullName>
    </submittedName>
</protein>
<name>A0A9D4G9G0_DREPO</name>
<feature type="compositionally biased region" description="Polar residues" evidence="1">
    <location>
        <begin position="1"/>
        <end position="24"/>
    </location>
</feature>
<sequence>SEMGLSQKNVFNQQVKSPTPTPNVLSDFPDQPRYKRIRMIPDNTLEEPYCCNKTGGSIEEGECCFSRSQSTYVDHCSHPMVNSTGLPWCKRYEK</sequence>
<organism evidence="2 3">
    <name type="scientific">Dreissena polymorpha</name>
    <name type="common">Zebra mussel</name>
    <name type="synonym">Mytilus polymorpha</name>
    <dbReference type="NCBI Taxonomy" id="45954"/>
    <lineage>
        <taxon>Eukaryota</taxon>
        <taxon>Metazoa</taxon>
        <taxon>Spiralia</taxon>
        <taxon>Lophotrochozoa</taxon>
        <taxon>Mollusca</taxon>
        <taxon>Bivalvia</taxon>
        <taxon>Autobranchia</taxon>
        <taxon>Heteroconchia</taxon>
        <taxon>Euheterodonta</taxon>
        <taxon>Imparidentia</taxon>
        <taxon>Neoheterodontei</taxon>
        <taxon>Myida</taxon>
        <taxon>Dreissenoidea</taxon>
        <taxon>Dreissenidae</taxon>
        <taxon>Dreissena</taxon>
    </lineage>
</organism>
<reference evidence="2" key="2">
    <citation type="submission" date="2020-11" db="EMBL/GenBank/DDBJ databases">
        <authorList>
            <person name="McCartney M.A."/>
            <person name="Auch B."/>
            <person name="Kono T."/>
            <person name="Mallez S."/>
            <person name="Becker A."/>
            <person name="Gohl D.M."/>
            <person name="Silverstein K.A.T."/>
            <person name="Koren S."/>
            <person name="Bechman K.B."/>
            <person name="Herman A."/>
            <person name="Abrahante J.E."/>
            <person name="Garbe J."/>
        </authorList>
    </citation>
    <scope>NUCLEOTIDE SEQUENCE</scope>
    <source>
        <strain evidence="2">Duluth1</strain>
        <tissue evidence="2">Whole animal</tissue>
    </source>
</reference>
<reference evidence="2" key="1">
    <citation type="journal article" date="2019" name="bioRxiv">
        <title>The Genome of the Zebra Mussel, Dreissena polymorpha: A Resource for Invasive Species Research.</title>
        <authorList>
            <person name="McCartney M.A."/>
            <person name="Auch B."/>
            <person name="Kono T."/>
            <person name="Mallez S."/>
            <person name="Zhang Y."/>
            <person name="Obille A."/>
            <person name="Becker A."/>
            <person name="Abrahante J.E."/>
            <person name="Garbe J."/>
            <person name="Badalamenti J.P."/>
            <person name="Herman A."/>
            <person name="Mangelson H."/>
            <person name="Liachko I."/>
            <person name="Sullivan S."/>
            <person name="Sone E.D."/>
            <person name="Koren S."/>
            <person name="Silverstein K.A.T."/>
            <person name="Beckman K.B."/>
            <person name="Gohl D.M."/>
        </authorList>
    </citation>
    <scope>NUCLEOTIDE SEQUENCE</scope>
    <source>
        <strain evidence="2">Duluth1</strain>
        <tissue evidence="2">Whole animal</tissue>
    </source>
</reference>